<evidence type="ECO:0000313" key="13">
    <source>
        <dbReference type="EMBL" id="ODJ89476.1"/>
    </source>
</evidence>
<comment type="pathway">
    <text evidence="1 10">Amino-acid biosynthesis; L-histidine biosynthesis; L-histidine from 5-phospho-alpha-D-ribose 1-diphosphate: step 5/9.</text>
</comment>
<evidence type="ECO:0000256" key="9">
    <source>
        <dbReference type="ARBA" id="ARBA00049534"/>
    </source>
</evidence>
<evidence type="ECO:0000256" key="8">
    <source>
        <dbReference type="ARBA" id="ARBA00047838"/>
    </source>
</evidence>
<keyword evidence="3 10" id="KW-0028">Amino-acid biosynthesis</keyword>
<dbReference type="GO" id="GO:0005737">
    <property type="term" value="C:cytoplasm"/>
    <property type="evidence" value="ECO:0007669"/>
    <property type="project" value="UniProtKB-SubCell"/>
</dbReference>
<keyword evidence="4 10" id="KW-0378">Hydrolase</keyword>
<dbReference type="PANTHER" id="PTHR42701">
    <property type="entry name" value="IMIDAZOLE GLYCEROL PHOSPHATE SYNTHASE SUBUNIT HISH"/>
    <property type="match status" value="1"/>
</dbReference>
<dbReference type="PROSITE" id="PS51273">
    <property type="entry name" value="GATASE_TYPE_1"/>
    <property type="match status" value="1"/>
</dbReference>
<keyword evidence="7 10" id="KW-0456">Lyase</keyword>
<evidence type="ECO:0000259" key="12">
    <source>
        <dbReference type="Pfam" id="PF00117"/>
    </source>
</evidence>
<keyword evidence="5 10" id="KW-0315">Glutamine amidotransferase</keyword>
<organism evidence="13 14">
    <name type="scientific">Candidatus Thiodiazotropha endolucinida</name>
    <dbReference type="NCBI Taxonomy" id="1655433"/>
    <lineage>
        <taxon>Bacteria</taxon>
        <taxon>Pseudomonadati</taxon>
        <taxon>Pseudomonadota</taxon>
        <taxon>Gammaproteobacteria</taxon>
        <taxon>Chromatiales</taxon>
        <taxon>Sedimenticolaceae</taxon>
        <taxon>Candidatus Thiodiazotropha</taxon>
    </lineage>
</organism>
<accession>A0A7Z0VQJ2</accession>
<dbReference type="Proteomes" id="UP000094769">
    <property type="component" value="Unassembled WGS sequence"/>
</dbReference>
<dbReference type="GO" id="GO:0004359">
    <property type="term" value="F:glutaminase activity"/>
    <property type="evidence" value="ECO:0007669"/>
    <property type="project" value="UniProtKB-EC"/>
</dbReference>
<dbReference type="InterPro" id="IPR010139">
    <property type="entry name" value="Imidazole-glycPsynth_HisH"/>
</dbReference>
<dbReference type="GO" id="GO:0000105">
    <property type="term" value="P:L-histidine biosynthetic process"/>
    <property type="evidence" value="ECO:0007669"/>
    <property type="project" value="UniProtKB-UniRule"/>
</dbReference>
<keyword evidence="2 10" id="KW-0963">Cytoplasm</keyword>
<evidence type="ECO:0000256" key="7">
    <source>
        <dbReference type="ARBA" id="ARBA00023239"/>
    </source>
</evidence>
<keyword evidence="6 10" id="KW-0368">Histidine biosynthesis</keyword>
<evidence type="ECO:0000256" key="5">
    <source>
        <dbReference type="ARBA" id="ARBA00022962"/>
    </source>
</evidence>
<dbReference type="PANTHER" id="PTHR42701:SF2">
    <property type="entry name" value="IMIDAZOLE GLYCEROL PHOSPHATE SYNTHASE SUBUNIT HISH 1"/>
    <property type="match status" value="1"/>
</dbReference>
<dbReference type="UniPathway" id="UPA00031">
    <property type="reaction ID" value="UER00010"/>
</dbReference>
<dbReference type="AlphaFoldDB" id="A0A7Z0VQJ2"/>
<keyword evidence="13" id="KW-0808">Transferase</keyword>
<evidence type="ECO:0000313" key="14">
    <source>
        <dbReference type="Proteomes" id="UP000094769"/>
    </source>
</evidence>
<proteinExistence type="inferred from homology"/>
<dbReference type="SUPFAM" id="SSF52317">
    <property type="entry name" value="Class I glutamine amidotransferase-like"/>
    <property type="match status" value="1"/>
</dbReference>
<comment type="function">
    <text evidence="10">IGPS catalyzes the conversion of PRFAR and glutamine to IGP, AICAR and glutamate. The HisH subunit catalyzes the hydrolysis of glutamine to glutamate and ammonia as part of the synthesis of IGP and AICAR. The resulting ammonia molecule is channeled to the active site of HisF.</text>
</comment>
<evidence type="ECO:0000256" key="3">
    <source>
        <dbReference type="ARBA" id="ARBA00022605"/>
    </source>
</evidence>
<evidence type="ECO:0000256" key="4">
    <source>
        <dbReference type="ARBA" id="ARBA00022801"/>
    </source>
</evidence>
<dbReference type="HAMAP" id="MF_00278">
    <property type="entry name" value="HisH"/>
    <property type="match status" value="1"/>
</dbReference>
<reference evidence="13 14" key="1">
    <citation type="submission" date="2016-06" db="EMBL/GenBank/DDBJ databases">
        <title>Genome sequence of endosymbiont of Candidatus Endolucinida thiodiazotropha.</title>
        <authorList>
            <person name="Poehlein A."/>
            <person name="Koenig S."/>
            <person name="Heiden S.E."/>
            <person name="Thuermer A."/>
            <person name="Voget S."/>
            <person name="Daniel R."/>
            <person name="Markert S."/>
            <person name="Gros O."/>
            <person name="Schweder T."/>
        </authorList>
    </citation>
    <scope>NUCLEOTIDE SEQUENCE [LARGE SCALE GENOMIC DNA]</scope>
    <source>
        <strain evidence="13 14">COS</strain>
    </source>
</reference>
<dbReference type="InterPro" id="IPR029062">
    <property type="entry name" value="Class_I_gatase-like"/>
</dbReference>
<dbReference type="GO" id="GO:0016829">
    <property type="term" value="F:lyase activity"/>
    <property type="evidence" value="ECO:0007669"/>
    <property type="project" value="UniProtKB-KW"/>
</dbReference>
<evidence type="ECO:0000256" key="1">
    <source>
        <dbReference type="ARBA" id="ARBA00005091"/>
    </source>
</evidence>
<feature type="domain" description="Glutamine amidotransferase" evidence="12">
    <location>
        <begin position="7"/>
        <end position="208"/>
    </location>
</feature>
<feature type="active site" evidence="10 11">
    <location>
        <position position="195"/>
    </location>
</feature>
<dbReference type="InterPro" id="IPR017926">
    <property type="entry name" value="GATASE"/>
</dbReference>
<name>A0A7Z0VQJ2_9GAMM</name>
<feature type="active site" evidence="10 11">
    <location>
        <position position="193"/>
    </location>
</feature>
<comment type="subunit">
    <text evidence="10">Heterodimer of HisH and HisF.</text>
</comment>
<dbReference type="GO" id="GO:0000107">
    <property type="term" value="F:imidazoleglycerol-phosphate synthase activity"/>
    <property type="evidence" value="ECO:0007669"/>
    <property type="project" value="UniProtKB-UniRule"/>
</dbReference>
<dbReference type="PIRSF" id="PIRSF000495">
    <property type="entry name" value="Amidotransf_hisH"/>
    <property type="match status" value="1"/>
</dbReference>
<comment type="catalytic activity">
    <reaction evidence="8 10">
        <text>5-[(5-phospho-1-deoxy-D-ribulos-1-ylimino)methylamino]-1-(5-phospho-beta-D-ribosyl)imidazole-4-carboxamide + L-glutamine = D-erythro-1-(imidazol-4-yl)glycerol 3-phosphate + 5-amino-1-(5-phospho-beta-D-ribosyl)imidazole-4-carboxamide + L-glutamate + H(+)</text>
        <dbReference type="Rhea" id="RHEA:24793"/>
        <dbReference type="ChEBI" id="CHEBI:15378"/>
        <dbReference type="ChEBI" id="CHEBI:29985"/>
        <dbReference type="ChEBI" id="CHEBI:58278"/>
        <dbReference type="ChEBI" id="CHEBI:58359"/>
        <dbReference type="ChEBI" id="CHEBI:58475"/>
        <dbReference type="ChEBI" id="CHEBI:58525"/>
        <dbReference type="EC" id="4.3.2.10"/>
    </reaction>
</comment>
<dbReference type="RefSeq" id="WP_069119935.1">
    <property type="nucleotide sequence ID" value="NZ_MARB01000001.1"/>
</dbReference>
<evidence type="ECO:0000256" key="10">
    <source>
        <dbReference type="HAMAP-Rule" id="MF_00278"/>
    </source>
</evidence>
<protein>
    <recommendedName>
        <fullName evidence="10">Imidazole glycerol phosphate synthase subunit HisH</fullName>
        <ecNumber evidence="10">4.3.2.10</ecNumber>
    </recommendedName>
    <alternativeName>
        <fullName evidence="10">IGP synthase glutaminase subunit</fullName>
        <ecNumber evidence="10">3.5.1.2</ecNumber>
    </alternativeName>
    <alternativeName>
        <fullName evidence="10">IGP synthase subunit HisH</fullName>
    </alternativeName>
    <alternativeName>
        <fullName evidence="10">ImGP synthase subunit HisH</fullName>
        <shortName evidence="10">IGPS subunit HisH</shortName>
    </alternativeName>
</protein>
<dbReference type="EC" id="4.3.2.10" evidence="10"/>
<dbReference type="CDD" id="cd01748">
    <property type="entry name" value="GATase1_IGP_Synthase"/>
    <property type="match status" value="1"/>
</dbReference>
<gene>
    <name evidence="10 13" type="primary">hisH</name>
    <name evidence="13" type="ORF">CODIS_00340</name>
</gene>
<evidence type="ECO:0000256" key="6">
    <source>
        <dbReference type="ARBA" id="ARBA00023102"/>
    </source>
</evidence>
<keyword evidence="14" id="KW-1185">Reference proteome</keyword>
<keyword evidence="13" id="KW-0328">Glycosyltransferase</keyword>
<evidence type="ECO:0000256" key="11">
    <source>
        <dbReference type="PIRSR" id="PIRSR000495-1"/>
    </source>
</evidence>
<comment type="subcellular location">
    <subcellularLocation>
        <location evidence="10">Cytoplasm</location>
    </subcellularLocation>
</comment>
<dbReference type="Pfam" id="PF00117">
    <property type="entry name" value="GATase"/>
    <property type="match status" value="1"/>
</dbReference>
<comment type="catalytic activity">
    <reaction evidence="9 10">
        <text>L-glutamine + H2O = L-glutamate + NH4(+)</text>
        <dbReference type="Rhea" id="RHEA:15889"/>
        <dbReference type="ChEBI" id="CHEBI:15377"/>
        <dbReference type="ChEBI" id="CHEBI:28938"/>
        <dbReference type="ChEBI" id="CHEBI:29985"/>
        <dbReference type="ChEBI" id="CHEBI:58359"/>
        <dbReference type="EC" id="3.5.1.2"/>
    </reaction>
</comment>
<feature type="active site" description="Nucleophile" evidence="10 11">
    <location>
        <position position="84"/>
    </location>
</feature>
<dbReference type="EC" id="3.5.1.2" evidence="10"/>
<sequence length="214" mass="23510">MTQRITVIDYGMGNLRSVAKAVEHVAAGNDEVLVTDDPELILASDRVVFPGQGAARDCMAAISDHHLNRAVLDAAQSKPFLGICMGQQVLLEFSEENNGTELMGLIEGRVRRFPGGTAPDGEALKIPHMGWNQVHQGYDHPLWAGIGQDSRFYFVHSYYVDPEQQALVAATTDYGVRFASAIADRNLFAVQFHPEKSADAGLQLLRNFISWNPT</sequence>
<dbReference type="NCBIfam" id="TIGR01855">
    <property type="entry name" value="IMP_synth_hisH"/>
    <property type="match status" value="1"/>
</dbReference>
<dbReference type="Gene3D" id="3.40.50.880">
    <property type="match status" value="1"/>
</dbReference>
<dbReference type="OrthoDB" id="9807137at2"/>
<comment type="caution">
    <text evidence="13">The sequence shown here is derived from an EMBL/GenBank/DDBJ whole genome shotgun (WGS) entry which is preliminary data.</text>
</comment>
<dbReference type="EMBL" id="MARB01000001">
    <property type="protein sequence ID" value="ODJ89476.1"/>
    <property type="molecule type" value="Genomic_DNA"/>
</dbReference>
<evidence type="ECO:0000256" key="2">
    <source>
        <dbReference type="ARBA" id="ARBA00022490"/>
    </source>
</evidence>